<sequence length="544" mass="64859">MTNIEKQEDEILVLQSIFDKKFRLLDDNQYEILIEFDLSTSFRIQLNDKISFIKYLPTLTLIIHYHEEYPSHYPPSFIVSCFYFSKYDLEKLCQKLDNYLFKNNEVCVYDWIELIKQEINNELILNDKFQGYTNDPRALNGYSFEKAENIFQYLINYNYERENEYFQKQFQTCLICTDIIPGINCIRLYRCGHFYCRSCLNNYIQLNLENGLFGEKLHCPQYQCKQSLLPTEIKQILENNELYERYERLTLQHGLELMNDILWCPRCQSPVLINNENDNLAMCYQCHYTFCKKCKEIYHSQTMCPKDYLIEQLKLQKEKKYQRIQRQSEEEALAQHNKIKENKKPSVKKQIPKEQYRQIVIKLSEEDKLLEDVLNAERIEALNTQLCPRCNIRIEKNGGCSHMHCSRCDHDFTWQTIERSQNSNISSLLNNFNHNSIQIGSIKEDLNKVANTVNSSEQETDSDEIEDNQNEQDSGISIDNKSTIGAAIINRVRRCPTKSCKKLNIKIDQDNWIICNQCMKQYCFLCRRIIYGKRHFEKKCQRYT</sequence>
<evidence type="ECO:0000256" key="10">
    <source>
        <dbReference type="SAM" id="MobiDB-lite"/>
    </source>
</evidence>
<dbReference type="InterPro" id="IPR001841">
    <property type="entry name" value="Znf_RING"/>
</dbReference>
<dbReference type="SUPFAM" id="SSF57850">
    <property type="entry name" value="RING/U-box"/>
    <property type="match status" value="4"/>
</dbReference>
<keyword evidence="6 9" id="KW-0863">Zinc-finger</keyword>
<dbReference type="PANTHER" id="PTHR11685">
    <property type="entry name" value="RBR FAMILY RING FINGER AND IBR DOMAIN-CONTAINING"/>
    <property type="match status" value="1"/>
</dbReference>
<name>A0A813V559_9BILA</name>
<dbReference type="GO" id="GO:0008270">
    <property type="term" value="F:zinc ion binding"/>
    <property type="evidence" value="ECO:0007669"/>
    <property type="project" value="UniProtKB-KW"/>
</dbReference>
<dbReference type="Pfam" id="PF22191">
    <property type="entry name" value="IBR_1"/>
    <property type="match status" value="1"/>
</dbReference>
<evidence type="ECO:0000256" key="9">
    <source>
        <dbReference type="PROSITE-ProRule" id="PRU00175"/>
    </source>
</evidence>
<dbReference type="InterPro" id="IPR002867">
    <property type="entry name" value="IBR_dom"/>
</dbReference>
<dbReference type="CDD" id="cd23821">
    <property type="entry name" value="RWD_IMPACT"/>
    <property type="match status" value="1"/>
</dbReference>
<dbReference type="InterPro" id="IPR044066">
    <property type="entry name" value="TRIAD_supradom"/>
</dbReference>
<dbReference type="EMBL" id="CAJNOL010000093">
    <property type="protein sequence ID" value="CAF0838384.1"/>
    <property type="molecule type" value="Genomic_DNA"/>
</dbReference>
<keyword evidence="15" id="KW-1185">Reference proteome</keyword>
<evidence type="ECO:0000313" key="14">
    <source>
        <dbReference type="EMBL" id="CAF0838384.1"/>
    </source>
</evidence>
<dbReference type="EC" id="2.3.2.31" evidence="2"/>
<dbReference type="PROSITE" id="PS50089">
    <property type="entry name" value="ZF_RING_2"/>
    <property type="match status" value="1"/>
</dbReference>
<feature type="domain" description="RING-type" evidence="13">
    <location>
        <begin position="169"/>
        <end position="438"/>
    </location>
</feature>
<evidence type="ECO:0000256" key="4">
    <source>
        <dbReference type="ARBA" id="ARBA00022723"/>
    </source>
</evidence>
<keyword evidence="7" id="KW-0833">Ubl conjugation pathway</keyword>
<reference evidence="14" key="1">
    <citation type="submission" date="2021-02" db="EMBL/GenBank/DDBJ databases">
        <authorList>
            <person name="Nowell W R."/>
        </authorList>
    </citation>
    <scope>NUCLEOTIDE SEQUENCE</scope>
</reference>
<evidence type="ECO:0000259" key="12">
    <source>
        <dbReference type="PROSITE" id="PS50908"/>
    </source>
</evidence>
<dbReference type="InterPro" id="IPR016135">
    <property type="entry name" value="UBQ-conjugating_enzyme/RWD"/>
</dbReference>
<keyword evidence="8" id="KW-0862">Zinc</keyword>
<dbReference type="Proteomes" id="UP000663870">
    <property type="component" value="Unassembled WGS sequence"/>
</dbReference>
<feature type="compositionally biased region" description="Acidic residues" evidence="10">
    <location>
        <begin position="458"/>
        <end position="470"/>
    </location>
</feature>
<dbReference type="FunFam" id="3.30.40.10:FF:000137">
    <property type="entry name" value="RanBP-type and C3HC4-type zinc finger-containing protein 1"/>
    <property type="match status" value="1"/>
</dbReference>
<dbReference type="PROSITE" id="PS50908">
    <property type="entry name" value="RWD"/>
    <property type="match status" value="1"/>
</dbReference>
<dbReference type="PROSITE" id="PS51873">
    <property type="entry name" value="TRIAD"/>
    <property type="match status" value="1"/>
</dbReference>
<dbReference type="Gene3D" id="3.10.110.10">
    <property type="entry name" value="Ubiquitin Conjugating Enzyme"/>
    <property type="match status" value="1"/>
</dbReference>
<feature type="region of interest" description="Disordered" evidence="10">
    <location>
        <begin position="453"/>
        <end position="477"/>
    </location>
</feature>
<evidence type="ECO:0000256" key="5">
    <source>
        <dbReference type="ARBA" id="ARBA00022737"/>
    </source>
</evidence>
<dbReference type="InterPro" id="IPR006575">
    <property type="entry name" value="RWD_dom"/>
</dbReference>
<evidence type="ECO:0000256" key="1">
    <source>
        <dbReference type="ARBA" id="ARBA00001798"/>
    </source>
</evidence>
<feature type="domain" description="RWD" evidence="12">
    <location>
        <begin position="9"/>
        <end position="122"/>
    </location>
</feature>
<evidence type="ECO:0000256" key="8">
    <source>
        <dbReference type="ARBA" id="ARBA00022833"/>
    </source>
</evidence>
<evidence type="ECO:0000256" key="2">
    <source>
        <dbReference type="ARBA" id="ARBA00012251"/>
    </source>
</evidence>
<accession>A0A813V559</accession>
<dbReference type="InterPro" id="IPR031127">
    <property type="entry name" value="E3_UB_ligase_RBR"/>
</dbReference>
<dbReference type="InterPro" id="IPR017907">
    <property type="entry name" value="Znf_RING_CS"/>
</dbReference>
<evidence type="ECO:0000256" key="6">
    <source>
        <dbReference type="ARBA" id="ARBA00022771"/>
    </source>
</evidence>
<evidence type="ECO:0000259" key="11">
    <source>
        <dbReference type="PROSITE" id="PS50089"/>
    </source>
</evidence>
<evidence type="ECO:0000313" key="15">
    <source>
        <dbReference type="Proteomes" id="UP000663870"/>
    </source>
</evidence>
<feature type="domain" description="RING-type" evidence="11">
    <location>
        <begin position="173"/>
        <end position="220"/>
    </location>
</feature>
<dbReference type="Gene3D" id="1.20.120.1750">
    <property type="match status" value="1"/>
</dbReference>
<dbReference type="SMART" id="SM00184">
    <property type="entry name" value="RING"/>
    <property type="match status" value="2"/>
</dbReference>
<comment type="caution">
    <text evidence="14">The sequence shown here is derived from an EMBL/GenBank/DDBJ whole genome shotgun (WGS) entry which is preliminary data.</text>
</comment>
<gene>
    <name evidence="14" type="ORF">JXQ802_LOCUS6053</name>
</gene>
<keyword evidence="5" id="KW-0677">Repeat</keyword>
<dbReference type="GO" id="GO:0016567">
    <property type="term" value="P:protein ubiquitination"/>
    <property type="evidence" value="ECO:0007669"/>
    <property type="project" value="InterPro"/>
</dbReference>
<dbReference type="Gene3D" id="2.20.25.20">
    <property type="match status" value="1"/>
</dbReference>
<dbReference type="InterPro" id="IPR013083">
    <property type="entry name" value="Znf_RING/FYVE/PHD"/>
</dbReference>
<dbReference type="Gene3D" id="3.30.40.10">
    <property type="entry name" value="Zinc/RING finger domain, C3HC4 (zinc finger)"/>
    <property type="match status" value="1"/>
</dbReference>
<dbReference type="PROSITE" id="PS00518">
    <property type="entry name" value="ZF_RING_1"/>
    <property type="match status" value="1"/>
</dbReference>
<protein>
    <recommendedName>
        <fullName evidence="2">RBR-type E3 ubiquitin transferase</fullName>
        <ecNumber evidence="2">2.3.2.31</ecNumber>
    </recommendedName>
</protein>
<dbReference type="SMART" id="SM00647">
    <property type="entry name" value="IBR"/>
    <property type="match status" value="2"/>
</dbReference>
<dbReference type="GO" id="GO:0061630">
    <property type="term" value="F:ubiquitin protein ligase activity"/>
    <property type="evidence" value="ECO:0007669"/>
    <property type="project" value="UniProtKB-EC"/>
</dbReference>
<dbReference type="CDD" id="cd20341">
    <property type="entry name" value="BRcat_RBR_RNF14"/>
    <property type="match status" value="1"/>
</dbReference>
<keyword evidence="4" id="KW-0479">Metal-binding</keyword>
<comment type="catalytic activity">
    <reaction evidence="1">
        <text>[E2 ubiquitin-conjugating enzyme]-S-ubiquitinyl-L-cysteine + [acceptor protein]-L-lysine = [E2 ubiquitin-conjugating enzyme]-L-cysteine + [acceptor protein]-N(6)-ubiquitinyl-L-lysine.</text>
        <dbReference type="EC" id="2.3.2.31"/>
    </reaction>
</comment>
<proteinExistence type="predicted"/>
<dbReference type="Pfam" id="PF01485">
    <property type="entry name" value="IBR"/>
    <property type="match status" value="1"/>
</dbReference>
<evidence type="ECO:0000259" key="13">
    <source>
        <dbReference type="PROSITE" id="PS51873"/>
    </source>
</evidence>
<evidence type="ECO:0000256" key="3">
    <source>
        <dbReference type="ARBA" id="ARBA00022679"/>
    </source>
</evidence>
<dbReference type="Pfam" id="PF05773">
    <property type="entry name" value="RWD"/>
    <property type="match status" value="1"/>
</dbReference>
<organism evidence="14 15">
    <name type="scientific">Rotaria sordida</name>
    <dbReference type="NCBI Taxonomy" id="392033"/>
    <lineage>
        <taxon>Eukaryota</taxon>
        <taxon>Metazoa</taxon>
        <taxon>Spiralia</taxon>
        <taxon>Gnathifera</taxon>
        <taxon>Rotifera</taxon>
        <taxon>Eurotatoria</taxon>
        <taxon>Bdelloidea</taxon>
        <taxon>Philodinida</taxon>
        <taxon>Philodinidae</taxon>
        <taxon>Rotaria</taxon>
    </lineage>
</organism>
<dbReference type="SMART" id="SM00591">
    <property type="entry name" value="RWD"/>
    <property type="match status" value="1"/>
</dbReference>
<keyword evidence="3" id="KW-0808">Transferase</keyword>
<evidence type="ECO:0000256" key="7">
    <source>
        <dbReference type="ARBA" id="ARBA00022786"/>
    </source>
</evidence>
<dbReference type="AlphaFoldDB" id="A0A813V559"/>
<dbReference type="SUPFAM" id="SSF54495">
    <property type="entry name" value="UBC-like"/>
    <property type="match status" value="1"/>
</dbReference>